<protein>
    <recommendedName>
        <fullName evidence="3">Cyclin N-terminal domain-containing protein</fullName>
    </recommendedName>
</protein>
<evidence type="ECO:0008006" key="3">
    <source>
        <dbReference type="Google" id="ProtNLM"/>
    </source>
</evidence>
<evidence type="ECO:0000256" key="1">
    <source>
        <dbReference type="SAM" id="SignalP"/>
    </source>
</evidence>
<keyword evidence="1" id="KW-0732">Signal</keyword>
<reference evidence="2" key="1">
    <citation type="submission" date="2021-01" db="EMBL/GenBank/DDBJ databases">
        <authorList>
            <person name="Corre E."/>
            <person name="Pelletier E."/>
            <person name="Niang G."/>
            <person name="Scheremetjew M."/>
            <person name="Finn R."/>
            <person name="Kale V."/>
            <person name="Holt S."/>
            <person name="Cochrane G."/>
            <person name="Meng A."/>
            <person name="Brown T."/>
            <person name="Cohen L."/>
        </authorList>
    </citation>
    <scope>NUCLEOTIDE SEQUENCE</scope>
</reference>
<name>A0A7S0XLS3_9EUKA</name>
<proteinExistence type="predicted"/>
<feature type="chain" id="PRO_5031376096" description="Cyclin N-terminal domain-containing protein" evidence="1">
    <location>
        <begin position="20"/>
        <end position="348"/>
    </location>
</feature>
<accession>A0A7S0XLS3</accession>
<dbReference type="EMBL" id="HBFI01001432">
    <property type="protein sequence ID" value="CAD8732131.1"/>
    <property type="molecule type" value="Transcribed_RNA"/>
</dbReference>
<sequence>MFLLSSLVLYILHLYPLACIYFRVNQNIPTHMSRIYLQPCAMASKHTFELMDVEMEHAAYAQHAHGAAHEKQFVDDDDDDEDVDVEVDSKCISASDDTDDDDDDDCVEEDDAADDDAVQEEMTASLTSIEYLGAGLDGGDECDYRSLKEKFDGNPMKWVQIINFMVQLHYDIKNAPLKPNIVSLCAEYLAYLTNNGHLDELLSVQDEERTRLDVDVRRSVLIRMALFEAVKYDQGFQVNVEHLFQLSLYSKPMAFSNHADTCHSMNGGQLLAAPATKDEKALIAWLRVTEIAFCNKLQWKFAFSCATRVYDLLHSDVRRRRQHALSSLSVCAQLLSQLVSQVQQDCVL</sequence>
<dbReference type="AlphaFoldDB" id="A0A7S0XLS3"/>
<gene>
    <name evidence="2" type="ORF">EMAR1385_LOCUS1010</name>
</gene>
<evidence type="ECO:0000313" key="2">
    <source>
        <dbReference type="EMBL" id="CAD8732131.1"/>
    </source>
</evidence>
<organism evidence="2">
    <name type="scientific">Elphidium margaritaceum</name>
    <dbReference type="NCBI Taxonomy" id="933848"/>
    <lineage>
        <taxon>Eukaryota</taxon>
        <taxon>Sar</taxon>
        <taxon>Rhizaria</taxon>
        <taxon>Retaria</taxon>
        <taxon>Foraminifera</taxon>
        <taxon>Rotaliida</taxon>
        <taxon>Elphidiidae</taxon>
        <taxon>Elphidium</taxon>
    </lineage>
</organism>
<feature type="signal peptide" evidence="1">
    <location>
        <begin position="1"/>
        <end position="19"/>
    </location>
</feature>